<proteinExistence type="predicted"/>
<comment type="caution">
    <text evidence="2">The sequence shown here is derived from an EMBL/GenBank/DDBJ whole genome shotgun (WGS) entry which is preliminary data.</text>
</comment>
<dbReference type="EMBL" id="JBBPBN010000018">
    <property type="protein sequence ID" value="KAK9018842.1"/>
    <property type="molecule type" value="Genomic_DNA"/>
</dbReference>
<keyword evidence="3" id="KW-1185">Reference proteome</keyword>
<protein>
    <submittedName>
        <fullName evidence="2">Uncharacterized protein</fullName>
    </submittedName>
</protein>
<dbReference type="Proteomes" id="UP001396334">
    <property type="component" value="Unassembled WGS sequence"/>
</dbReference>
<evidence type="ECO:0000313" key="2">
    <source>
        <dbReference type="EMBL" id="KAK9018842.1"/>
    </source>
</evidence>
<evidence type="ECO:0000256" key="1">
    <source>
        <dbReference type="SAM" id="MobiDB-lite"/>
    </source>
</evidence>
<organism evidence="2 3">
    <name type="scientific">Hibiscus sabdariffa</name>
    <name type="common">roselle</name>
    <dbReference type="NCBI Taxonomy" id="183260"/>
    <lineage>
        <taxon>Eukaryota</taxon>
        <taxon>Viridiplantae</taxon>
        <taxon>Streptophyta</taxon>
        <taxon>Embryophyta</taxon>
        <taxon>Tracheophyta</taxon>
        <taxon>Spermatophyta</taxon>
        <taxon>Magnoliopsida</taxon>
        <taxon>eudicotyledons</taxon>
        <taxon>Gunneridae</taxon>
        <taxon>Pentapetalae</taxon>
        <taxon>rosids</taxon>
        <taxon>malvids</taxon>
        <taxon>Malvales</taxon>
        <taxon>Malvaceae</taxon>
        <taxon>Malvoideae</taxon>
        <taxon>Hibiscus</taxon>
    </lineage>
</organism>
<evidence type="ECO:0000313" key="3">
    <source>
        <dbReference type="Proteomes" id="UP001396334"/>
    </source>
</evidence>
<gene>
    <name evidence="2" type="ORF">V6N11_033888</name>
</gene>
<name>A0ABR2S130_9ROSI</name>
<feature type="compositionally biased region" description="Basic and acidic residues" evidence="1">
    <location>
        <begin position="66"/>
        <end position="81"/>
    </location>
</feature>
<sequence length="243" mass="27988">MENTLSKTNPELNDQGFRFVALNVDARIDERAMEHNINHDELPMLASARHGIGEESKKVDASTPRDLLKKRSEKTKSDASKKMAMSTHSGLSKMMAAKDQNNPRNRVLLKKVRVVLQNWVQLNTGKFDSLAQVTHGIGTSELQRVDMDVEVEVEARATNNDFHHLFKNMARRNRSNFVSFLITYYLNASYRKQFLEPLARLDLGREHPWLLSEWVQSIVRCFFDWTGRLAVMLIDLFDISRLG</sequence>
<feature type="region of interest" description="Disordered" evidence="1">
    <location>
        <begin position="54"/>
        <end position="87"/>
    </location>
</feature>
<accession>A0ABR2S130</accession>
<reference evidence="2 3" key="1">
    <citation type="journal article" date="2024" name="G3 (Bethesda)">
        <title>Genome assembly of Hibiscus sabdariffa L. provides insights into metabolisms of medicinal natural products.</title>
        <authorList>
            <person name="Kim T."/>
        </authorList>
    </citation>
    <scope>NUCLEOTIDE SEQUENCE [LARGE SCALE GENOMIC DNA]</scope>
    <source>
        <strain evidence="2">TK-2024</strain>
        <tissue evidence="2">Old leaves</tissue>
    </source>
</reference>